<keyword evidence="1" id="KW-1133">Transmembrane helix</keyword>
<accession>A0A1G2BV10</accession>
<sequence>MFWEILEKSGGFKLAAILFFMGLLAVPGRAFLASLDPEKFERVTGNEVAWPFVFLFILGFASERMPYESRWQRILGRTLHGLLFATPVTIGMTIGLLAGS</sequence>
<gene>
    <name evidence="2" type="ORF">A3B31_03585</name>
</gene>
<dbReference type="AlphaFoldDB" id="A0A1G2BV10"/>
<evidence type="ECO:0000313" key="2">
    <source>
        <dbReference type="EMBL" id="OGY92931.1"/>
    </source>
</evidence>
<organism evidence="2 3">
    <name type="scientific">Candidatus Komeilibacteria bacterium RIFCSPLOWO2_01_FULL_53_11</name>
    <dbReference type="NCBI Taxonomy" id="1798552"/>
    <lineage>
        <taxon>Bacteria</taxon>
        <taxon>Candidatus Komeiliibacteriota</taxon>
    </lineage>
</organism>
<dbReference type="EMBL" id="MHKN01000005">
    <property type="protein sequence ID" value="OGY92931.1"/>
    <property type="molecule type" value="Genomic_DNA"/>
</dbReference>
<feature type="transmembrane region" description="Helical" evidence="1">
    <location>
        <begin position="48"/>
        <end position="67"/>
    </location>
</feature>
<evidence type="ECO:0000313" key="3">
    <source>
        <dbReference type="Proteomes" id="UP000177349"/>
    </source>
</evidence>
<name>A0A1G2BV10_9BACT</name>
<proteinExistence type="predicted"/>
<evidence type="ECO:0000256" key="1">
    <source>
        <dbReference type="SAM" id="Phobius"/>
    </source>
</evidence>
<reference evidence="2 3" key="1">
    <citation type="journal article" date="2016" name="Nat. Commun.">
        <title>Thousands of microbial genomes shed light on interconnected biogeochemical processes in an aquifer system.</title>
        <authorList>
            <person name="Anantharaman K."/>
            <person name="Brown C.T."/>
            <person name="Hug L.A."/>
            <person name="Sharon I."/>
            <person name="Castelle C.J."/>
            <person name="Probst A.J."/>
            <person name="Thomas B.C."/>
            <person name="Singh A."/>
            <person name="Wilkins M.J."/>
            <person name="Karaoz U."/>
            <person name="Brodie E.L."/>
            <person name="Williams K.H."/>
            <person name="Hubbard S.S."/>
            <person name="Banfield J.F."/>
        </authorList>
    </citation>
    <scope>NUCLEOTIDE SEQUENCE [LARGE SCALE GENOMIC DNA]</scope>
</reference>
<keyword evidence="1" id="KW-0812">Transmembrane</keyword>
<dbReference type="Proteomes" id="UP000177349">
    <property type="component" value="Unassembled WGS sequence"/>
</dbReference>
<protein>
    <submittedName>
        <fullName evidence="2">Uncharacterized protein</fullName>
    </submittedName>
</protein>
<keyword evidence="1" id="KW-0472">Membrane</keyword>
<feature type="transmembrane region" description="Helical" evidence="1">
    <location>
        <begin position="79"/>
        <end position="98"/>
    </location>
</feature>
<comment type="caution">
    <text evidence="2">The sequence shown here is derived from an EMBL/GenBank/DDBJ whole genome shotgun (WGS) entry which is preliminary data.</text>
</comment>